<organism evidence="2 3">
    <name type="scientific">[Mycobacterium] wendilense</name>
    <dbReference type="NCBI Taxonomy" id="3064284"/>
    <lineage>
        <taxon>Bacteria</taxon>
        <taxon>Bacillati</taxon>
        <taxon>Actinomycetota</taxon>
        <taxon>Actinomycetes</taxon>
        <taxon>Mycobacteriales</taxon>
        <taxon>Mycobacteriaceae</taxon>
        <taxon>Mycolicibacter</taxon>
    </lineage>
</organism>
<dbReference type="Proteomes" id="UP001190466">
    <property type="component" value="Chromosome"/>
</dbReference>
<name>A0ABN9NVG1_9MYCO</name>
<sequence length="191" mass="20428">MPIPIRRAESADLDAAAGTLAAAFDDYDWTRWTIPAEGYRDRLEQLQRMYLGHARDQGVVLVSDDLRGVIALLPPFASPPTAEFQREVARLHGERLAVLTQAQIPAQPENAWNLATLGVHPDSRGIGLGAALVQAGLAAVAQVSGAAASVAMETSGERNVARYERAGFTVTATTLIEQGPTVYSMVHIAAR</sequence>
<dbReference type="InterPro" id="IPR000182">
    <property type="entry name" value="GNAT_dom"/>
</dbReference>
<dbReference type="PANTHER" id="PTHR42791">
    <property type="entry name" value="GNAT FAMILY ACETYLTRANSFERASE"/>
    <property type="match status" value="1"/>
</dbReference>
<evidence type="ECO:0000313" key="2">
    <source>
        <dbReference type="EMBL" id="CAJ1580498.1"/>
    </source>
</evidence>
<evidence type="ECO:0000259" key="1">
    <source>
        <dbReference type="PROSITE" id="PS51186"/>
    </source>
</evidence>
<dbReference type="RefSeq" id="WP_316514909.1">
    <property type="nucleotide sequence ID" value="NZ_OY726395.1"/>
</dbReference>
<dbReference type="PANTHER" id="PTHR42791:SF1">
    <property type="entry name" value="N-ACETYLTRANSFERASE DOMAIN-CONTAINING PROTEIN"/>
    <property type="match status" value="1"/>
</dbReference>
<accession>A0ABN9NVG1</accession>
<dbReference type="EMBL" id="OY726395">
    <property type="protein sequence ID" value="CAJ1580498.1"/>
    <property type="molecule type" value="Genomic_DNA"/>
</dbReference>
<evidence type="ECO:0000313" key="3">
    <source>
        <dbReference type="Proteomes" id="UP001190466"/>
    </source>
</evidence>
<dbReference type="Gene3D" id="3.40.630.30">
    <property type="match status" value="1"/>
</dbReference>
<gene>
    <name evidence="2" type="ORF">MU0050_001073</name>
</gene>
<dbReference type="InterPro" id="IPR052523">
    <property type="entry name" value="Trichothecene_AcTrans"/>
</dbReference>
<dbReference type="Pfam" id="PF00583">
    <property type="entry name" value="Acetyltransf_1"/>
    <property type="match status" value="1"/>
</dbReference>
<keyword evidence="3" id="KW-1185">Reference proteome</keyword>
<reference evidence="2 3" key="1">
    <citation type="submission" date="2023-08" db="EMBL/GenBank/DDBJ databases">
        <authorList>
            <person name="Folkvardsen B D."/>
            <person name="Norman A."/>
        </authorList>
    </citation>
    <scope>NUCLEOTIDE SEQUENCE [LARGE SCALE GENOMIC DNA]</scope>
    <source>
        <strain evidence="2 3">Mu0050</strain>
    </source>
</reference>
<dbReference type="SUPFAM" id="SSF55729">
    <property type="entry name" value="Acyl-CoA N-acyltransferases (Nat)"/>
    <property type="match status" value="1"/>
</dbReference>
<proteinExistence type="predicted"/>
<protein>
    <submittedName>
        <fullName evidence="2">GNAT family N-acetyltransferase</fullName>
    </submittedName>
</protein>
<dbReference type="PROSITE" id="PS51186">
    <property type="entry name" value="GNAT"/>
    <property type="match status" value="1"/>
</dbReference>
<feature type="domain" description="N-acetyltransferase" evidence="1">
    <location>
        <begin position="3"/>
        <end position="190"/>
    </location>
</feature>
<dbReference type="InterPro" id="IPR016181">
    <property type="entry name" value="Acyl_CoA_acyltransferase"/>
</dbReference>